<dbReference type="CDD" id="cd00159">
    <property type="entry name" value="RhoGAP"/>
    <property type="match status" value="1"/>
</dbReference>
<evidence type="ECO:0000256" key="1">
    <source>
        <dbReference type="ARBA" id="ARBA00022468"/>
    </source>
</evidence>
<dbReference type="CDD" id="cd09394">
    <property type="entry name" value="LIM1_Rga"/>
    <property type="match status" value="1"/>
</dbReference>
<dbReference type="PROSITE" id="PS50023">
    <property type="entry name" value="LIM_DOMAIN_2"/>
    <property type="match status" value="1"/>
</dbReference>
<dbReference type="InterPro" id="IPR001781">
    <property type="entry name" value="Znf_LIM"/>
</dbReference>
<evidence type="ECO:0000256" key="3">
    <source>
        <dbReference type="ARBA" id="ARBA00022833"/>
    </source>
</evidence>
<dbReference type="GO" id="GO:0007165">
    <property type="term" value="P:signal transduction"/>
    <property type="evidence" value="ECO:0007669"/>
    <property type="project" value="InterPro"/>
</dbReference>
<evidence type="ECO:0000313" key="10">
    <source>
        <dbReference type="Proteomes" id="UP000799539"/>
    </source>
</evidence>
<dbReference type="Proteomes" id="UP000799539">
    <property type="component" value="Unassembled WGS sequence"/>
</dbReference>
<dbReference type="SMART" id="SM00324">
    <property type="entry name" value="RhoGAP"/>
    <property type="match status" value="1"/>
</dbReference>
<evidence type="ECO:0008006" key="11">
    <source>
        <dbReference type="Google" id="ProtNLM"/>
    </source>
</evidence>
<dbReference type="Pfam" id="PF00412">
    <property type="entry name" value="LIM"/>
    <property type="match status" value="1"/>
</dbReference>
<feature type="domain" description="Rho-GAP" evidence="8">
    <location>
        <begin position="914"/>
        <end position="1101"/>
    </location>
</feature>
<evidence type="ECO:0000256" key="6">
    <source>
        <dbReference type="SAM" id="MobiDB-lite"/>
    </source>
</evidence>
<accession>A0A6A6FIL5</accession>
<feature type="region of interest" description="Disordered" evidence="6">
    <location>
        <begin position="136"/>
        <end position="497"/>
    </location>
</feature>
<keyword evidence="5" id="KW-0175">Coiled coil</keyword>
<keyword evidence="10" id="KW-1185">Reference proteome</keyword>
<evidence type="ECO:0000259" key="7">
    <source>
        <dbReference type="PROSITE" id="PS50023"/>
    </source>
</evidence>
<keyword evidence="4" id="KW-0440">LIM domain</keyword>
<dbReference type="SMART" id="SM00132">
    <property type="entry name" value="LIM"/>
    <property type="match status" value="2"/>
</dbReference>
<dbReference type="Gene3D" id="1.10.555.10">
    <property type="entry name" value="Rho GTPase activation protein"/>
    <property type="match status" value="1"/>
</dbReference>
<name>A0A6A6FIL5_9PEZI</name>
<feature type="compositionally biased region" description="Polar residues" evidence="6">
    <location>
        <begin position="377"/>
        <end position="387"/>
    </location>
</feature>
<dbReference type="Pfam" id="PF00620">
    <property type="entry name" value="RhoGAP"/>
    <property type="match status" value="1"/>
</dbReference>
<evidence type="ECO:0000313" key="9">
    <source>
        <dbReference type="EMBL" id="KAF2213316.1"/>
    </source>
</evidence>
<feature type="compositionally biased region" description="Polar residues" evidence="6">
    <location>
        <begin position="394"/>
        <end position="409"/>
    </location>
</feature>
<dbReference type="GO" id="GO:0005938">
    <property type="term" value="C:cell cortex"/>
    <property type="evidence" value="ECO:0007669"/>
    <property type="project" value="UniProtKB-ARBA"/>
</dbReference>
<keyword evidence="1" id="KW-0343">GTPase activation</keyword>
<dbReference type="FunFam" id="2.10.110.10:FF:000044">
    <property type="entry name" value="Rho GTPase activator Rga"/>
    <property type="match status" value="1"/>
</dbReference>
<evidence type="ECO:0000259" key="8">
    <source>
        <dbReference type="PROSITE" id="PS50238"/>
    </source>
</evidence>
<feature type="coiled-coil region" evidence="5">
    <location>
        <begin position="580"/>
        <end position="634"/>
    </location>
</feature>
<gene>
    <name evidence="9" type="ORF">CERZMDRAFT_39902</name>
</gene>
<feature type="compositionally biased region" description="Polar residues" evidence="6">
    <location>
        <begin position="248"/>
        <end position="268"/>
    </location>
</feature>
<dbReference type="PROSITE" id="PS50238">
    <property type="entry name" value="RHOGAP"/>
    <property type="match status" value="1"/>
</dbReference>
<feature type="compositionally biased region" description="Basic and acidic residues" evidence="6">
    <location>
        <begin position="356"/>
        <end position="370"/>
    </location>
</feature>
<dbReference type="GO" id="GO:0005096">
    <property type="term" value="F:GTPase activator activity"/>
    <property type="evidence" value="ECO:0007669"/>
    <property type="project" value="UniProtKB-KW"/>
</dbReference>
<dbReference type="InterPro" id="IPR050729">
    <property type="entry name" value="Rho-GAP"/>
</dbReference>
<dbReference type="InterPro" id="IPR000198">
    <property type="entry name" value="RhoGAP_dom"/>
</dbReference>
<dbReference type="EMBL" id="ML992671">
    <property type="protein sequence ID" value="KAF2213316.1"/>
    <property type="molecule type" value="Genomic_DNA"/>
</dbReference>
<dbReference type="InterPro" id="IPR008936">
    <property type="entry name" value="Rho_GTPase_activation_prot"/>
</dbReference>
<feature type="coiled-coil region" evidence="5">
    <location>
        <begin position="673"/>
        <end position="707"/>
    </location>
</feature>
<dbReference type="Gene3D" id="2.10.110.10">
    <property type="entry name" value="Cysteine Rich Protein"/>
    <property type="match status" value="2"/>
</dbReference>
<dbReference type="PANTHER" id="PTHR23176:SF128">
    <property type="entry name" value="RHO GTPASE-ACTIVATING PROTEIN RGD1"/>
    <property type="match status" value="1"/>
</dbReference>
<dbReference type="AlphaFoldDB" id="A0A6A6FIL5"/>
<evidence type="ECO:0000256" key="5">
    <source>
        <dbReference type="SAM" id="Coils"/>
    </source>
</evidence>
<evidence type="ECO:0000256" key="2">
    <source>
        <dbReference type="ARBA" id="ARBA00022723"/>
    </source>
</evidence>
<dbReference type="PROSITE" id="PS00478">
    <property type="entry name" value="LIM_DOMAIN_1"/>
    <property type="match status" value="1"/>
</dbReference>
<feature type="compositionally biased region" description="Basic and acidic residues" evidence="6">
    <location>
        <begin position="269"/>
        <end position="280"/>
    </location>
</feature>
<keyword evidence="2 4" id="KW-0479">Metal-binding</keyword>
<feature type="region of interest" description="Disordered" evidence="6">
    <location>
        <begin position="544"/>
        <end position="579"/>
    </location>
</feature>
<evidence type="ECO:0000256" key="4">
    <source>
        <dbReference type="PROSITE-ProRule" id="PRU00125"/>
    </source>
</evidence>
<sequence length="1104" mass="120093">MESPSTYPESPMEQEDVVYPCKGCGEILEEGKAFELAGNRWHIDCFRCNTCGTLLDSDANLLLLGDGSLICNNCTYSCSACGNKIEDLAILTGDQAFCSGCFRCRNCKRKIENLRYARTSQGIFCMSCHESLMARRRKKARTPKQPAPGQPGHDKALPSLPPGMEAASQKHPSSRARGASHAKNYNRDISPLAEPTRRGELKRKRADGPTLPASTYGEGRPSNVSSSNDDDDSDRGFLPMAFDPTPPSTKEQSQDGRPSTADASSRSVSTEREPDRDRSASHSKPSPHILYQEKGRSRKRETSGSNTPVNGASPPVTSPPERTTSRPQPHPLATDHKAPSAQPSPSEAFRLGDVPTSKRADSRKTSRTGDSDAISPMDTQLTSTTNAAHRRDVSTSSVGGSFVDAQSTISRDPSRSRPEPPQRASLDLAPPPRSATRPTAPSKSVANDDFITPRHAPSAPPPAAMERHRQNDSISTLQSEDRDYQQLSPGIRSAGLPKYSLDGGFSMDDEMGRILRGEAPQASSNNGSSSPSVLRRVSNAVKHGRSFSDRAPTQGGQSPRNGSLGNTTSNVTSPSSADGLESIRASLRRAQQHIAELESEKVKLQEKLDNSGDLKAANSELREKRSTMAFLDTQREMIVRELEIMTEQLAKVKDTSQPLDMSALKSSILRDFADSLQKLKETMGAQIEDLIRKRNELTDEIGSLIQMKDKGFQEYESLSTKNAQLASHNNELIRSIQGIYQDSRAPNGIPGANGLGIYNGNIKDASSAEVRNLNPIVTDTSMPNLLQDPDSEQATILTTPQVVNIRKGAQPKKFNWRRGGEKVAGKVTKGIKGAFVGNEPQAKGQYTIGMPYNSSHNGQAMPGSEQSSVNSKQTLTDDKNHGFFKNANGKAGMHLKNSSNANLAAVDGSVLFGSELAARCEHEGRVVPGIVLTCIAEVELRGIDVEGIYRKSGGAGQVKQVQQGFEKDSSFDISDEDLDIHAITSALKQYFRKLPTPLITYDVYDAVLEAAQIQEKEKQASALRAAIDSLPDAHRDCLMYLFQHLAKVVTYESKNLMTPLNLAVVFAPTIMRPLSIEREMSDMQVQRAAVQALLDNHRGVFGEE</sequence>
<dbReference type="FunFam" id="1.10.555.10:FF:000043">
    <property type="entry name" value="Rho GTPase activator Rga"/>
    <property type="match status" value="1"/>
</dbReference>
<feature type="compositionally biased region" description="Polar residues" evidence="6">
    <location>
        <begin position="554"/>
        <end position="576"/>
    </location>
</feature>
<dbReference type="OrthoDB" id="79452at2759"/>
<proteinExistence type="predicted"/>
<dbReference type="CDD" id="cd09395">
    <property type="entry name" value="LIM2_Rga"/>
    <property type="match status" value="1"/>
</dbReference>
<feature type="domain" description="LIM zinc-binding" evidence="7">
    <location>
        <begin position="19"/>
        <end position="81"/>
    </location>
</feature>
<dbReference type="GO" id="GO:0046872">
    <property type="term" value="F:metal ion binding"/>
    <property type="evidence" value="ECO:0007669"/>
    <property type="project" value="UniProtKB-KW"/>
</dbReference>
<reference evidence="9" key="1">
    <citation type="journal article" date="2020" name="Stud. Mycol.">
        <title>101 Dothideomycetes genomes: a test case for predicting lifestyles and emergence of pathogens.</title>
        <authorList>
            <person name="Haridas S."/>
            <person name="Albert R."/>
            <person name="Binder M."/>
            <person name="Bloem J."/>
            <person name="Labutti K."/>
            <person name="Salamov A."/>
            <person name="Andreopoulos B."/>
            <person name="Baker S."/>
            <person name="Barry K."/>
            <person name="Bills G."/>
            <person name="Bluhm B."/>
            <person name="Cannon C."/>
            <person name="Castanera R."/>
            <person name="Culley D."/>
            <person name="Daum C."/>
            <person name="Ezra D."/>
            <person name="Gonzalez J."/>
            <person name="Henrissat B."/>
            <person name="Kuo A."/>
            <person name="Liang C."/>
            <person name="Lipzen A."/>
            <person name="Lutzoni F."/>
            <person name="Magnuson J."/>
            <person name="Mondo S."/>
            <person name="Nolan M."/>
            <person name="Ohm R."/>
            <person name="Pangilinan J."/>
            <person name="Park H.-J."/>
            <person name="Ramirez L."/>
            <person name="Alfaro M."/>
            <person name="Sun H."/>
            <person name="Tritt A."/>
            <person name="Yoshinaga Y."/>
            <person name="Zwiers L.-H."/>
            <person name="Turgeon B."/>
            <person name="Goodwin S."/>
            <person name="Spatafora J."/>
            <person name="Crous P."/>
            <person name="Grigoriev I."/>
        </authorList>
    </citation>
    <scope>NUCLEOTIDE SEQUENCE</scope>
    <source>
        <strain evidence="9">SCOH1-5</strain>
    </source>
</reference>
<keyword evidence="3 4" id="KW-0862">Zinc</keyword>
<dbReference type="PANTHER" id="PTHR23176">
    <property type="entry name" value="RHO/RAC/CDC GTPASE-ACTIVATING PROTEIN"/>
    <property type="match status" value="1"/>
</dbReference>
<organism evidence="9 10">
    <name type="scientific">Cercospora zeae-maydis SCOH1-5</name>
    <dbReference type="NCBI Taxonomy" id="717836"/>
    <lineage>
        <taxon>Eukaryota</taxon>
        <taxon>Fungi</taxon>
        <taxon>Dikarya</taxon>
        <taxon>Ascomycota</taxon>
        <taxon>Pezizomycotina</taxon>
        <taxon>Dothideomycetes</taxon>
        <taxon>Dothideomycetidae</taxon>
        <taxon>Mycosphaerellales</taxon>
        <taxon>Mycosphaerellaceae</taxon>
        <taxon>Cercospora</taxon>
    </lineage>
</organism>
<dbReference type="SUPFAM" id="SSF48350">
    <property type="entry name" value="GTPase activation domain, GAP"/>
    <property type="match status" value="1"/>
</dbReference>
<protein>
    <recommendedName>
        <fullName evidence="11">RhoGAP-domain-containing protein</fullName>
    </recommendedName>
</protein>